<feature type="transmembrane region" description="Helical" evidence="1">
    <location>
        <begin position="70"/>
        <end position="89"/>
    </location>
</feature>
<sequence>MGSLAMNHSPLAAVDVESAELPPTSPLTAVLVSCHLASLDLSCRHLVLFLWGDFPSSPWLPSIASPGFRVVRSLVYGWPTLVAGIFLYFRYTT</sequence>
<keyword evidence="1" id="KW-0812">Transmembrane</keyword>
<protein>
    <submittedName>
        <fullName evidence="2">Uncharacterized protein</fullName>
    </submittedName>
</protein>
<proteinExistence type="predicted"/>
<dbReference type="EMBL" id="KN837217">
    <property type="protein sequence ID" value="KIJ33122.1"/>
    <property type="molecule type" value="Genomic_DNA"/>
</dbReference>
<dbReference type="Proteomes" id="UP000054279">
    <property type="component" value="Unassembled WGS sequence"/>
</dbReference>
<accession>A0A0C9UV28</accession>
<dbReference type="AlphaFoldDB" id="A0A0C9UV28"/>
<reference evidence="2 3" key="1">
    <citation type="submission" date="2014-06" db="EMBL/GenBank/DDBJ databases">
        <title>Evolutionary Origins and Diversification of the Mycorrhizal Mutualists.</title>
        <authorList>
            <consortium name="DOE Joint Genome Institute"/>
            <consortium name="Mycorrhizal Genomics Consortium"/>
            <person name="Kohler A."/>
            <person name="Kuo A."/>
            <person name="Nagy L.G."/>
            <person name="Floudas D."/>
            <person name="Copeland A."/>
            <person name="Barry K.W."/>
            <person name="Cichocki N."/>
            <person name="Veneault-Fourrey C."/>
            <person name="LaButti K."/>
            <person name="Lindquist E.A."/>
            <person name="Lipzen A."/>
            <person name="Lundell T."/>
            <person name="Morin E."/>
            <person name="Murat C."/>
            <person name="Riley R."/>
            <person name="Ohm R."/>
            <person name="Sun H."/>
            <person name="Tunlid A."/>
            <person name="Henrissat B."/>
            <person name="Grigoriev I.V."/>
            <person name="Hibbett D.S."/>
            <person name="Martin F."/>
        </authorList>
    </citation>
    <scope>NUCLEOTIDE SEQUENCE [LARGE SCALE GENOMIC DNA]</scope>
    <source>
        <strain evidence="2 3">SS14</strain>
    </source>
</reference>
<keyword evidence="1" id="KW-0472">Membrane</keyword>
<organism evidence="2 3">
    <name type="scientific">Sphaerobolus stellatus (strain SS14)</name>
    <dbReference type="NCBI Taxonomy" id="990650"/>
    <lineage>
        <taxon>Eukaryota</taxon>
        <taxon>Fungi</taxon>
        <taxon>Dikarya</taxon>
        <taxon>Basidiomycota</taxon>
        <taxon>Agaricomycotina</taxon>
        <taxon>Agaricomycetes</taxon>
        <taxon>Phallomycetidae</taxon>
        <taxon>Geastrales</taxon>
        <taxon>Sphaerobolaceae</taxon>
        <taxon>Sphaerobolus</taxon>
    </lineage>
</organism>
<evidence type="ECO:0000256" key="1">
    <source>
        <dbReference type="SAM" id="Phobius"/>
    </source>
</evidence>
<keyword evidence="3" id="KW-1185">Reference proteome</keyword>
<keyword evidence="1" id="KW-1133">Transmembrane helix</keyword>
<evidence type="ECO:0000313" key="2">
    <source>
        <dbReference type="EMBL" id="KIJ33122.1"/>
    </source>
</evidence>
<evidence type="ECO:0000313" key="3">
    <source>
        <dbReference type="Proteomes" id="UP000054279"/>
    </source>
</evidence>
<name>A0A0C9UV28_SPHS4</name>
<gene>
    <name evidence="2" type="ORF">M422DRAFT_35612</name>
</gene>
<dbReference type="HOGENOM" id="CLU_2470518_0_0_1"/>